<dbReference type="PROSITE" id="PS51146">
    <property type="entry name" value="KAIC"/>
    <property type="match status" value="1"/>
</dbReference>
<evidence type="ECO:0000313" key="3">
    <source>
        <dbReference type="Proteomes" id="UP001320159"/>
    </source>
</evidence>
<dbReference type="InterPro" id="IPR051347">
    <property type="entry name" value="Circadian_clock_KaiC-rel"/>
</dbReference>
<protein>
    <submittedName>
        <fullName evidence="2">ATPase</fullName>
    </submittedName>
</protein>
<sequence>MEKRLRTGIPGLDEMTKGGFIRGDTMLLTGPPGTGKTTFGLQFLLQGIQDGENGVFITIEEMPKKIMEDAVNFGWDLKRLQAENKLRIYQLQSDMLQTGGTPIMQCLDIIKDINARRIVVDPISLYSMNINNPNELRRELYAFVNYMKANDVTLLMTHEVPDILARVSKISDYGVEFIVDCIIMLQYVEMESEIKRSINILKMRGTDHDKAIRKYEITKRGFEVLSRFEGYEGIMSGTARKTGAQAFIEAFKK</sequence>
<dbReference type="CDD" id="cd01124">
    <property type="entry name" value="KaiC-like"/>
    <property type="match status" value="1"/>
</dbReference>
<proteinExistence type="predicted"/>
<dbReference type="RefSeq" id="WP_230742771.1">
    <property type="nucleotide sequence ID" value="NZ_PGCK01000012.1"/>
</dbReference>
<dbReference type="GO" id="GO:0005524">
    <property type="term" value="F:ATP binding"/>
    <property type="evidence" value="ECO:0007669"/>
    <property type="project" value="InterPro"/>
</dbReference>
<dbReference type="AlphaFoldDB" id="A0AAP2RF08"/>
<dbReference type="PANTHER" id="PTHR42926">
    <property type="match status" value="1"/>
</dbReference>
<dbReference type="Proteomes" id="UP001320159">
    <property type="component" value="Unassembled WGS sequence"/>
</dbReference>
<dbReference type="Pfam" id="PF06745">
    <property type="entry name" value="ATPase"/>
    <property type="match status" value="1"/>
</dbReference>
<dbReference type="InterPro" id="IPR027417">
    <property type="entry name" value="P-loop_NTPase"/>
</dbReference>
<keyword evidence="3" id="KW-1185">Reference proteome</keyword>
<dbReference type="InterPro" id="IPR010624">
    <property type="entry name" value="KaiC_dom"/>
</dbReference>
<evidence type="ECO:0000313" key="2">
    <source>
        <dbReference type="EMBL" id="MCD1295912.1"/>
    </source>
</evidence>
<feature type="domain" description="KaiC" evidence="1">
    <location>
        <begin position="3"/>
        <end position="238"/>
    </location>
</feature>
<dbReference type="InterPro" id="IPR014774">
    <property type="entry name" value="KaiC-like_dom"/>
</dbReference>
<evidence type="ECO:0000259" key="1">
    <source>
        <dbReference type="PROSITE" id="PS51146"/>
    </source>
</evidence>
<dbReference type="PANTHER" id="PTHR42926:SF1">
    <property type="entry name" value="CIRCADIAN CLOCK OSCILLATOR PROTEIN KAIC 1"/>
    <property type="match status" value="1"/>
</dbReference>
<reference evidence="2 3" key="1">
    <citation type="submission" date="2017-11" db="EMBL/GenBank/DDBJ databases">
        <title>Isolation and Characterization of Family Methanocellaceae Species from Potential Methane Hydrate Area Offshore Southwestern Taiwan.</title>
        <authorList>
            <person name="Zhang W.-L."/>
            <person name="Chen W.-C."/>
            <person name="Lai M.-C."/>
            <person name="Chen S.-C."/>
        </authorList>
    </citation>
    <scope>NUCLEOTIDE SEQUENCE [LARGE SCALE GENOMIC DNA]</scope>
    <source>
        <strain evidence="2 3">CWC-04</strain>
    </source>
</reference>
<organism evidence="2 3">
    <name type="scientific">Methanooceanicella nereidis</name>
    <dbReference type="NCBI Taxonomy" id="2052831"/>
    <lineage>
        <taxon>Archaea</taxon>
        <taxon>Methanobacteriati</taxon>
        <taxon>Methanobacteriota</taxon>
        <taxon>Stenosarchaea group</taxon>
        <taxon>Methanomicrobia</taxon>
        <taxon>Methanocellales</taxon>
        <taxon>Methanocellaceae</taxon>
        <taxon>Methanooceanicella</taxon>
    </lineage>
</organism>
<dbReference type="EMBL" id="PGCK01000012">
    <property type="protein sequence ID" value="MCD1295912.1"/>
    <property type="molecule type" value="Genomic_DNA"/>
</dbReference>
<gene>
    <name evidence="2" type="ORF">CUJ83_12995</name>
</gene>
<dbReference type="Gene3D" id="3.40.50.300">
    <property type="entry name" value="P-loop containing nucleotide triphosphate hydrolases"/>
    <property type="match status" value="1"/>
</dbReference>
<dbReference type="SUPFAM" id="SSF52540">
    <property type="entry name" value="P-loop containing nucleoside triphosphate hydrolases"/>
    <property type="match status" value="1"/>
</dbReference>
<name>A0AAP2RF08_9EURY</name>
<accession>A0AAP2RF08</accession>
<comment type="caution">
    <text evidence="2">The sequence shown here is derived from an EMBL/GenBank/DDBJ whole genome shotgun (WGS) entry which is preliminary data.</text>
</comment>